<organism evidence="1 2">
    <name type="scientific">Dreissena polymorpha</name>
    <name type="common">Zebra mussel</name>
    <name type="synonym">Mytilus polymorpha</name>
    <dbReference type="NCBI Taxonomy" id="45954"/>
    <lineage>
        <taxon>Eukaryota</taxon>
        <taxon>Metazoa</taxon>
        <taxon>Spiralia</taxon>
        <taxon>Lophotrochozoa</taxon>
        <taxon>Mollusca</taxon>
        <taxon>Bivalvia</taxon>
        <taxon>Autobranchia</taxon>
        <taxon>Heteroconchia</taxon>
        <taxon>Euheterodonta</taxon>
        <taxon>Imparidentia</taxon>
        <taxon>Neoheterodontei</taxon>
        <taxon>Myida</taxon>
        <taxon>Dreissenoidea</taxon>
        <taxon>Dreissenidae</taxon>
        <taxon>Dreissena</taxon>
    </lineage>
</organism>
<gene>
    <name evidence="1" type="ORF">DPMN_067591</name>
</gene>
<dbReference type="AlphaFoldDB" id="A0A9D4BTN9"/>
<accession>A0A9D4BTN9</accession>
<reference evidence="1" key="1">
    <citation type="journal article" date="2019" name="bioRxiv">
        <title>The Genome of the Zebra Mussel, Dreissena polymorpha: A Resource for Invasive Species Research.</title>
        <authorList>
            <person name="McCartney M.A."/>
            <person name="Auch B."/>
            <person name="Kono T."/>
            <person name="Mallez S."/>
            <person name="Zhang Y."/>
            <person name="Obille A."/>
            <person name="Becker A."/>
            <person name="Abrahante J.E."/>
            <person name="Garbe J."/>
            <person name="Badalamenti J.P."/>
            <person name="Herman A."/>
            <person name="Mangelson H."/>
            <person name="Liachko I."/>
            <person name="Sullivan S."/>
            <person name="Sone E.D."/>
            <person name="Koren S."/>
            <person name="Silverstein K.A.T."/>
            <person name="Beckman K.B."/>
            <person name="Gohl D.M."/>
        </authorList>
    </citation>
    <scope>NUCLEOTIDE SEQUENCE</scope>
    <source>
        <strain evidence="1">Duluth1</strain>
        <tissue evidence="1">Whole animal</tissue>
    </source>
</reference>
<protein>
    <submittedName>
        <fullName evidence="1">Uncharacterized protein</fullName>
    </submittedName>
</protein>
<name>A0A9D4BTN9_DREPO</name>
<evidence type="ECO:0000313" key="1">
    <source>
        <dbReference type="EMBL" id="KAH3708152.1"/>
    </source>
</evidence>
<evidence type="ECO:0000313" key="2">
    <source>
        <dbReference type="Proteomes" id="UP000828390"/>
    </source>
</evidence>
<comment type="caution">
    <text evidence="1">The sequence shown here is derived from an EMBL/GenBank/DDBJ whole genome shotgun (WGS) entry which is preliminary data.</text>
</comment>
<reference evidence="1" key="2">
    <citation type="submission" date="2020-11" db="EMBL/GenBank/DDBJ databases">
        <authorList>
            <person name="McCartney M.A."/>
            <person name="Auch B."/>
            <person name="Kono T."/>
            <person name="Mallez S."/>
            <person name="Becker A."/>
            <person name="Gohl D.M."/>
            <person name="Silverstein K.A.T."/>
            <person name="Koren S."/>
            <person name="Bechman K.B."/>
            <person name="Herman A."/>
            <person name="Abrahante J.E."/>
            <person name="Garbe J."/>
        </authorList>
    </citation>
    <scope>NUCLEOTIDE SEQUENCE</scope>
    <source>
        <strain evidence="1">Duluth1</strain>
        <tissue evidence="1">Whole animal</tissue>
    </source>
</reference>
<sequence>MILFQSSLVDLFEEKRPNERESQAYNNWTVEMMNAAQQRVGDAEIARDISACAVYLNVGVTCIDQAFSKHSCLESIL</sequence>
<proteinExistence type="predicted"/>
<dbReference type="Proteomes" id="UP000828390">
    <property type="component" value="Unassembled WGS sequence"/>
</dbReference>
<keyword evidence="2" id="KW-1185">Reference proteome</keyword>
<dbReference type="EMBL" id="JAIWYP010000014">
    <property type="protein sequence ID" value="KAH3708152.1"/>
    <property type="molecule type" value="Genomic_DNA"/>
</dbReference>